<feature type="domain" description="Nephrocystin 3-like N-terminal" evidence="2">
    <location>
        <begin position="100"/>
        <end position="276"/>
    </location>
</feature>
<evidence type="ECO:0000313" key="3">
    <source>
        <dbReference type="EMBL" id="KAF7154880.1"/>
    </source>
</evidence>
<evidence type="ECO:0000313" key="4">
    <source>
        <dbReference type="Proteomes" id="UP000654922"/>
    </source>
</evidence>
<name>A0A8H6UKJ8_9EURO</name>
<gene>
    <name evidence="3" type="ORF">CNMCM5623_003138</name>
</gene>
<protein>
    <recommendedName>
        <fullName evidence="2">Nephrocystin 3-like N-terminal domain-containing protein</fullName>
    </recommendedName>
</protein>
<dbReference type="AlphaFoldDB" id="A0A8H6UKJ8"/>
<evidence type="ECO:0000259" key="2">
    <source>
        <dbReference type="Pfam" id="PF24883"/>
    </source>
</evidence>
<dbReference type="Pfam" id="PF00023">
    <property type="entry name" value="Ank"/>
    <property type="match status" value="1"/>
</dbReference>
<organism evidence="3 4">
    <name type="scientific">Aspergillus felis</name>
    <dbReference type="NCBI Taxonomy" id="1287682"/>
    <lineage>
        <taxon>Eukaryota</taxon>
        <taxon>Fungi</taxon>
        <taxon>Dikarya</taxon>
        <taxon>Ascomycota</taxon>
        <taxon>Pezizomycotina</taxon>
        <taxon>Eurotiomycetes</taxon>
        <taxon>Eurotiomycetidae</taxon>
        <taxon>Eurotiales</taxon>
        <taxon>Aspergillaceae</taxon>
        <taxon>Aspergillus</taxon>
        <taxon>Aspergillus subgen. Fumigati</taxon>
    </lineage>
</organism>
<dbReference type="EMBL" id="JACBAE010001405">
    <property type="protein sequence ID" value="KAF7154880.1"/>
    <property type="molecule type" value="Genomic_DNA"/>
</dbReference>
<dbReference type="InterPro" id="IPR036770">
    <property type="entry name" value="Ankyrin_rpt-contain_sf"/>
</dbReference>
<dbReference type="PANTHER" id="PTHR10039:SF17">
    <property type="entry name" value="FUNGAL STAND N-TERMINAL GOODBYE DOMAIN-CONTAINING PROTEIN-RELATED"/>
    <property type="match status" value="1"/>
</dbReference>
<dbReference type="SUPFAM" id="SSF52540">
    <property type="entry name" value="P-loop containing nucleoside triphosphate hydrolases"/>
    <property type="match status" value="1"/>
</dbReference>
<comment type="caution">
    <text evidence="3">The sequence shown here is derived from an EMBL/GenBank/DDBJ whole genome shotgun (WGS) entry which is preliminary data.</text>
</comment>
<dbReference type="InterPro" id="IPR002110">
    <property type="entry name" value="Ankyrin_rpt"/>
</dbReference>
<keyword evidence="1" id="KW-0677">Repeat</keyword>
<dbReference type="OrthoDB" id="62952at2759"/>
<dbReference type="Pfam" id="PF24883">
    <property type="entry name" value="NPHP3_N"/>
    <property type="match status" value="1"/>
</dbReference>
<accession>A0A8H6UKJ8</accession>
<dbReference type="PANTHER" id="PTHR10039">
    <property type="entry name" value="AMELOGENIN"/>
    <property type="match status" value="1"/>
</dbReference>
<dbReference type="InterPro" id="IPR027417">
    <property type="entry name" value="P-loop_NTPase"/>
</dbReference>
<reference evidence="3" key="1">
    <citation type="submission" date="2020-06" db="EMBL/GenBank/DDBJ databases">
        <title>Draft genome sequences of strains closely related to Aspergillus parafelis and Aspergillus hiratsukae.</title>
        <authorList>
            <person name="Dos Santos R.A.C."/>
            <person name="Rivero-Menendez O."/>
            <person name="Steenwyk J.L."/>
            <person name="Mead M.E."/>
            <person name="Goldman G.H."/>
            <person name="Alastruey-Izquierdo A."/>
            <person name="Rokas A."/>
        </authorList>
    </citation>
    <scope>NUCLEOTIDE SEQUENCE</scope>
    <source>
        <strain evidence="3">CNM-CM5623</strain>
    </source>
</reference>
<proteinExistence type="predicted"/>
<dbReference type="Gene3D" id="1.25.40.20">
    <property type="entry name" value="Ankyrin repeat-containing domain"/>
    <property type="match status" value="1"/>
</dbReference>
<dbReference type="InterPro" id="IPR056884">
    <property type="entry name" value="NPHP3-like_N"/>
</dbReference>
<dbReference type="SMART" id="SM00248">
    <property type="entry name" value="ANK"/>
    <property type="match status" value="7"/>
</dbReference>
<sequence length="1131" mass="128583">MSGHSFQGIHINDRPQVHMGDLYTIQQLVLQSAQNGGASTHLPDLANLFSRISEDRFRGVGGPANVPESVTANPVAFANKFQPYDYQKLFYQTAGDIQEGTCQWLVENPVIKTWLLDKSYSVVWLTGSPGMGKTSLVVNFAQSYHALLGENRRRPNDTAVLYSLCDRENNDLGKILCVAIHQLLEPRAKEEFGLEAIDCAYELFASEELRSKECWNLFPRLLWTYFCNLCIKSNLKKVYLLIDGIDECNEETQKELFGLLKQGPSIPSNLRVLISSQPLENVRIMISKMKSLKIECLDLHLEDRNVNLDIDRHIDKEVDLIGELRGYSASQIAETKDYLKERKCGTFLPIVLVLLQLQESPVCDLETILQESANKLEDLDLLYEAQLRRMSLAMFRKPSRLLSNLLYSYRPLTVSELACLCQYPEERRTPGHEQDGYLRHRGLRNDLRLLGPILRIRVSDDTVQFIHSSARKFLLERWPWTGSRHNGILHSPSEGHKALALSCLQILIKCSDFITTETPYPWEDNRGCKLDKVMRKHQLLAYARLYWDSHVKEMYRSTGDNTEDCGAVVEKFAQISDLYADDRTGRLHLFLAHRPNGGRQYKMLPSFEFAPSDEIKRVLRHKEQDFSPRYYAGTPLVFYARFGNKELFHNFIQRQGEKMALVRYERHLSATVLQNAALNGDVSLVQALVDAYGREALSVEKTPGLLYLSSSSGRSELVNYFRETIPVVDLDEFLASVTVAAQNDDVKVLNELLESWTTEIRDLHGLNVLQRLTTCMRSLGGSSSIGPDGFLEVSTLLIERGLDLNEADNMGNTVLHHLAWNSYLGTLEVFKQLIDYGADPTRPNNGGALPVHLAAHIVDYETFEFLLSATEEVEAYKRNMSVMWQSAGSELPYFKSHGDLTPLHWAASRRFDDDKNSVEIIKTMLSRGFQMTDVTRNGRTPIKIALEDPSAFDNFLYIAISLDGVHNVGVSTRLSLIDVIFPYAGKRGACRDVVIDWPRVYRVWDSMKNRTDERLNSIFYILRDGSPLETKCFRKGDSTVTSGYLFGCRHSWIRGEMISSRFRFCSFEIRRLFLVKIGYFAASGQYSTGKYCPPESRSSALKEHHDARNDGAIIEIGEAMSDSHDVQLHGI</sequence>
<evidence type="ECO:0000256" key="1">
    <source>
        <dbReference type="ARBA" id="ARBA00022737"/>
    </source>
</evidence>
<dbReference type="Proteomes" id="UP000654922">
    <property type="component" value="Unassembled WGS sequence"/>
</dbReference>
<dbReference type="Gene3D" id="3.40.50.300">
    <property type="entry name" value="P-loop containing nucleotide triphosphate hydrolases"/>
    <property type="match status" value="1"/>
</dbReference>
<dbReference type="SUPFAM" id="SSF48403">
    <property type="entry name" value="Ankyrin repeat"/>
    <property type="match status" value="1"/>
</dbReference>